<dbReference type="Proteomes" id="UP000824469">
    <property type="component" value="Unassembled WGS sequence"/>
</dbReference>
<name>A0AA38GW07_TAXCH</name>
<accession>A0AA38GW07</accession>
<dbReference type="InterPro" id="IPR038588">
    <property type="entry name" value="XS_domain_sf"/>
</dbReference>
<dbReference type="PANTHER" id="PTHR21596">
    <property type="entry name" value="RIBONUCLEASE P SUBUNIT P38"/>
    <property type="match status" value="1"/>
</dbReference>
<reference evidence="2 3" key="1">
    <citation type="journal article" date="2021" name="Nat. Plants">
        <title>The Taxus genome provides insights into paclitaxel biosynthesis.</title>
        <authorList>
            <person name="Xiong X."/>
            <person name="Gou J."/>
            <person name="Liao Q."/>
            <person name="Li Y."/>
            <person name="Zhou Q."/>
            <person name="Bi G."/>
            <person name="Li C."/>
            <person name="Du R."/>
            <person name="Wang X."/>
            <person name="Sun T."/>
            <person name="Guo L."/>
            <person name="Liang H."/>
            <person name="Lu P."/>
            <person name="Wu Y."/>
            <person name="Zhang Z."/>
            <person name="Ro D.K."/>
            <person name="Shang Y."/>
            <person name="Huang S."/>
            <person name="Yan J."/>
        </authorList>
    </citation>
    <scope>NUCLEOTIDE SEQUENCE [LARGE SCALE GENOMIC DNA]</scope>
    <source>
        <strain evidence="2">Ta-2019</strain>
    </source>
</reference>
<dbReference type="PANTHER" id="PTHR21596:SF3">
    <property type="entry name" value="FACTOR OF DNA METHYLATION 1-RELATED"/>
    <property type="match status" value="1"/>
</dbReference>
<dbReference type="OMA" id="PAKRITH"/>
<gene>
    <name evidence="2" type="ORF">KI387_001429</name>
</gene>
<organism evidence="2 3">
    <name type="scientific">Taxus chinensis</name>
    <name type="common">Chinese yew</name>
    <name type="synonym">Taxus wallichiana var. chinensis</name>
    <dbReference type="NCBI Taxonomy" id="29808"/>
    <lineage>
        <taxon>Eukaryota</taxon>
        <taxon>Viridiplantae</taxon>
        <taxon>Streptophyta</taxon>
        <taxon>Embryophyta</taxon>
        <taxon>Tracheophyta</taxon>
        <taxon>Spermatophyta</taxon>
        <taxon>Pinopsida</taxon>
        <taxon>Pinidae</taxon>
        <taxon>Conifers II</taxon>
        <taxon>Cupressales</taxon>
        <taxon>Taxaceae</taxon>
        <taxon>Taxus</taxon>
    </lineage>
</organism>
<dbReference type="Pfam" id="PF03468">
    <property type="entry name" value="XS"/>
    <property type="match status" value="1"/>
</dbReference>
<dbReference type="Gene3D" id="3.30.70.2890">
    <property type="entry name" value="XS domain"/>
    <property type="match status" value="1"/>
</dbReference>
<dbReference type="AlphaFoldDB" id="A0AA38GW07"/>
<feature type="domain" description="XS" evidence="1">
    <location>
        <begin position="15"/>
        <end position="124"/>
    </location>
</feature>
<proteinExistence type="predicted"/>
<dbReference type="InterPro" id="IPR045177">
    <property type="entry name" value="FDM1-5/IDN2"/>
</dbReference>
<dbReference type="InterPro" id="IPR005380">
    <property type="entry name" value="XS_domain"/>
</dbReference>
<dbReference type="GO" id="GO:0080188">
    <property type="term" value="P:gene silencing by siRNA-directed DNA methylation"/>
    <property type="evidence" value="ECO:0007669"/>
    <property type="project" value="InterPro"/>
</dbReference>
<sequence length="177" mass="20559">MNLEQEAPHRPNDKEVIVWPWIGIIVNIQRDFKDGKYIGLANWELKDRFSGFNLTQVCAMWTYEGHQGKAVLEFNKDWQGYSDSLSFERSFIKNHRSIEEYYEREQVPRNNLYGWVAQSENYNSGGPVGKHLRSKGDLNTVAQIITEDLCKKNIWIGLHGLITTILEALLENLFALK</sequence>
<keyword evidence="3" id="KW-1185">Reference proteome</keyword>
<dbReference type="EMBL" id="JAHRHJ020000001">
    <property type="protein sequence ID" value="KAH9329321.1"/>
    <property type="molecule type" value="Genomic_DNA"/>
</dbReference>
<comment type="caution">
    <text evidence="2">The sequence shown here is derived from an EMBL/GenBank/DDBJ whole genome shotgun (WGS) entry which is preliminary data.</text>
</comment>
<evidence type="ECO:0000313" key="3">
    <source>
        <dbReference type="Proteomes" id="UP000824469"/>
    </source>
</evidence>
<protein>
    <recommendedName>
        <fullName evidence="1">XS domain-containing protein</fullName>
    </recommendedName>
</protein>
<evidence type="ECO:0000313" key="2">
    <source>
        <dbReference type="EMBL" id="KAH9329321.1"/>
    </source>
</evidence>
<evidence type="ECO:0000259" key="1">
    <source>
        <dbReference type="Pfam" id="PF03468"/>
    </source>
</evidence>
<feature type="non-terminal residue" evidence="2">
    <location>
        <position position="177"/>
    </location>
</feature>